<name>A0A370TN62_9HELO</name>
<dbReference type="Gene3D" id="1.20.1280.50">
    <property type="match status" value="1"/>
</dbReference>
<reference evidence="2 3" key="1">
    <citation type="journal article" date="2018" name="IMA Fungus">
        <title>IMA Genome-F 9: Draft genome sequence of Annulohypoxylon stygium, Aspergillus mulundensis, Berkeleyomyces basicola (syn. Thielaviopsis basicola), Ceratocystis smalleyi, two Cercospora beticola strains, Coleophoma cylindrospora, Fusarium fracticaudum, Phialophora cf. hyalina, and Morchella septimelata.</title>
        <authorList>
            <person name="Wingfield B.D."/>
            <person name="Bills G.F."/>
            <person name="Dong Y."/>
            <person name="Huang W."/>
            <person name="Nel W.J."/>
            <person name="Swalarsk-Parry B.S."/>
            <person name="Vaghefi N."/>
            <person name="Wilken P.M."/>
            <person name="An Z."/>
            <person name="de Beer Z.W."/>
            <person name="De Vos L."/>
            <person name="Chen L."/>
            <person name="Duong T.A."/>
            <person name="Gao Y."/>
            <person name="Hammerbacher A."/>
            <person name="Kikkert J.R."/>
            <person name="Li Y."/>
            <person name="Li H."/>
            <person name="Li K."/>
            <person name="Li Q."/>
            <person name="Liu X."/>
            <person name="Ma X."/>
            <person name="Naidoo K."/>
            <person name="Pethybridge S.J."/>
            <person name="Sun J."/>
            <person name="Steenkamp E.T."/>
            <person name="van der Nest M.A."/>
            <person name="van Wyk S."/>
            <person name="Wingfield M.J."/>
            <person name="Xiong C."/>
            <person name="Yue Q."/>
            <person name="Zhang X."/>
        </authorList>
    </citation>
    <scope>NUCLEOTIDE SEQUENCE [LARGE SCALE GENOMIC DNA]</scope>
    <source>
        <strain evidence="2 3">BP 5553</strain>
    </source>
</reference>
<dbReference type="CDD" id="cd22117">
    <property type="entry name" value="F-box_FBXL4"/>
    <property type="match status" value="1"/>
</dbReference>
<dbReference type="InterPro" id="IPR001810">
    <property type="entry name" value="F-box_dom"/>
</dbReference>
<dbReference type="PROSITE" id="PS50181">
    <property type="entry name" value="FBOX"/>
    <property type="match status" value="1"/>
</dbReference>
<sequence length="242" mass="28163">MTSPLRFPSLPSELLLHILSYLDIPDLLSLSRTSHTFRTLSLDPLLHITRLHHASLSLAHAIALRPCLAELMAHRIYITRTTLAARHLGRNFIKIRLNRQLLKRPSVDELVQLGVLPRECYSKGRQGGTGVWLAPGLVEVKRRVERERVKDCLRGWVDEWRRRGWERRRRELEGREMEAEGRPDVRRLVRRFTRERDGVAPARNMRWGRAAVLAERKEAPTRAKVSGLRRFWERVDQEGVGS</sequence>
<dbReference type="Gene3D" id="6.10.140.1750">
    <property type="match status" value="1"/>
</dbReference>
<dbReference type="OrthoDB" id="3219396at2759"/>
<protein>
    <recommendedName>
        <fullName evidence="1">F-box domain-containing protein</fullName>
    </recommendedName>
</protein>
<gene>
    <name evidence="2" type="ORF">BP5553_04394</name>
</gene>
<dbReference type="SMART" id="SM00256">
    <property type="entry name" value="FBOX"/>
    <property type="match status" value="1"/>
</dbReference>
<dbReference type="RefSeq" id="XP_031869617.1">
    <property type="nucleotide sequence ID" value="XM_032013017.1"/>
</dbReference>
<feature type="domain" description="F-box" evidence="1">
    <location>
        <begin position="4"/>
        <end position="51"/>
    </location>
</feature>
<dbReference type="AlphaFoldDB" id="A0A370TN62"/>
<dbReference type="Proteomes" id="UP000254866">
    <property type="component" value="Unassembled WGS sequence"/>
</dbReference>
<dbReference type="Pfam" id="PF12937">
    <property type="entry name" value="F-box-like"/>
    <property type="match status" value="1"/>
</dbReference>
<organism evidence="2 3">
    <name type="scientific">Venustampulla echinocandica</name>
    <dbReference type="NCBI Taxonomy" id="2656787"/>
    <lineage>
        <taxon>Eukaryota</taxon>
        <taxon>Fungi</taxon>
        <taxon>Dikarya</taxon>
        <taxon>Ascomycota</taxon>
        <taxon>Pezizomycotina</taxon>
        <taxon>Leotiomycetes</taxon>
        <taxon>Helotiales</taxon>
        <taxon>Pleuroascaceae</taxon>
        <taxon>Venustampulla</taxon>
    </lineage>
</organism>
<dbReference type="InterPro" id="IPR036047">
    <property type="entry name" value="F-box-like_dom_sf"/>
</dbReference>
<accession>A0A370TN62</accession>
<keyword evidence="3" id="KW-1185">Reference proteome</keyword>
<dbReference type="GeneID" id="43597243"/>
<evidence type="ECO:0000313" key="3">
    <source>
        <dbReference type="Proteomes" id="UP000254866"/>
    </source>
</evidence>
<evidence type="ECO:0000259" key="1">
    <source>
        <dbReference type="PROSITE" id="PS50181"/>
    </source>
</evidence>
<dbReference type="SUPFAM" id="SSF81383">
    <property type="entry name" value="F-box domain"/>
    <property type="match status" value="1"/>
</dbReference>
<dbReference type="STRING" id="2656787.A0A370TN62"/>
<dbReference type="EMBL" id="NPIC01000003">
    <property type="protein sequence ID" value="RDL36961.1"/>
    <property type="molecule type" value="Genomic_DNA"/>
</dbReference>
<comment type="caution">
    <text evidence="2">The sequence shown here is derived from an EMBL/GenBank/DDBJ whole genome shotgun (WGS) entry which is preliminary data.</text>
</comment>
<evidence type="ECO:0000313" key="2">
    <source>
        <dbReference type="EMBL" id="RDL36961.1"/>
    </source>
</evidence>
<proteinExistence type="predicted"/>